<evidence type="ECO:0000313" key="2">
    <source>
        <dbReference type="Proteomes" id="UP000639274"/>
    </source>
</evidence>
<reference evidence="1 2" key="1">
    <citation type="submission" date="2021-03" db="EMBL/GenBank/DDBJ databases">
        <title>Lysobacter sp. nov. isolated from soil of gangwondo yeongwol, south Korea.</title>
        <authorList>
            <person name="Kim K.R."/>
            <person name="Kim K.H."/>
            <person name="Jeon C.O."/>
        </authorList>
    </citation>
    <scope>NUCLEOTIDE SEQUENCE [LARGE SCALE GENOMIC DNA]</scope>
    <source>
        <strain evidence="1 2">R19</strain>
    </source>
</reference>
<dbReference type="RefSeq" id="WP_200610497.1">
    <property type="nucleotide sequence ID" value="NZ_CP071518.1"/>
</dbReference>
<organism evidence="1 2">
    <name type="scientific">Agrilutibacter solisilvae</name>
    <dbReference type="NCBI Taxonomy" id="2763317"/>
    <lineage>
        <taxon>Bacteria</taxon>
        <taxon>Pseudomonadati</taxon>
        <taxon>Pseudomonadota</taxon>
        <taxon>Gammaproteobacteria</taxon>
        <taxon>Lysobacterales</taxon>
        <taxon>Lysobacteraceae</taxon>
        <taxon>Agrilutibacter</taxon>
    </lineage>
</organism>
<dbReference type="EMBL" id="CP071518">
    <property type="protein sequence ID" value="QSX79784.1"/>
    <property type="molecule type" value="Genomic_DNA"/>
</dbReference>
<accession>A0A974Y1V7</accession>
<dbReference type="AlphaFoldDB" id="A0A974Y1V7"/>
<name>A0A974Y1V7_9GAMM</name>
<protein>
    <submittedName>
        <fullName evidence="1">Uncharacterized protein</fullName>
    </submittedName>
</protein>
<proteinExistence type="predicted"/>
<sequence length="214" mass="23087">MINPRTLIVLLALAAAGWWYSPLSPRGNAGQALAQGAAGGCELPPRVAPLEAPLQTPVPAHLQPIRLPAATLRPLAGFSVDAKVLSRHDYDGDRESALSPVDFALGWGAMREDSVVDRLNITQSGRWYHYRYTGAPPIPHEDIGRSSANMHMIPADAGVADALEAVEAGDRVRIDGWLVEVQATDGWQWRSSTTREDTGRGACEVVYVCAVTRL</sequence>
<keyword evidence="2" id="KW-1185">Reference proteome</keyword>
<gene>
    <name evidence="1" type="ORF">I8J32_008115</name>
</gene>
<dbReference type="Proteomes" id="UP000639274">
    <property type="component" value="Chromosome"/>
</dbReference>
<evidence type="ECO:0000313" key="1">
    <source>
        <dbReference type="EMBL" id="QSX79784.1"/>
    </source>
</evidence>
<dbReference type="KEGG" id="lsf:I8J32_008115"/>